<dbReference type="Proteomes" id="UP001302812">
    <property type="component" value="Unassembled WGS sequence"/>
</dbReference>
<dbReference type="Gene3D" id="3.30.559.10">
    <property type="entry name" value="Chloramphenicol acetyltransferase-like domain"/>
    <property type="match status" value="1"/>
</dbReference>
<dbReference type="InterPro" id="IPR023213">
    <property type="entry name" value="CAT-like_dom_sf"/>
</dbReference>
<dbReference type="GeneID" id="89936540"/>
<accession>A0AAN6T704</accession>
<dbReference type="RefSeq" id="XP_064665070.1">
    <property type="nucleotide sequence ID" value="XM_064812415.1"/>
</dbReference>
<reference evidence="1" key="1">
    <citation type="journal article" date="2023" name="Mol. Phylogenet. Evol.">
        <title>Genome-scale phylogeny and comparative genomics of the fungal order Sordariales.</title>
        <authorList>
            <person name="Hensen N."/>
            <person name="Bonometti L."/>
            <person name="Westerberg I."/>
            <person name="Brannstrom I.O."/>
            <person name="Guillou S."/>
            <person name="Cros-Aarteil S."/>
            <person name="Calhoun S."/>
            <person name="Haridas S."/>
            <person name="Kuo A."/>
            <person name="Mondo S."/>
            <person name="Pangilinan J."/>
            <person name="Riley R."/>
            <person name="LaButti K."/>
            <person name="Andreopoulos B."/>
            <person name="Lipzen A."/>
            <person name="Chen C."/>
            <person name="Yan M."/>
            <person name="Daum C."/>
            <person name="Ng V."/>
            <person name="Clum A."/>
            <person name="Steindorff A."/>
            <person name="Ohm R.A."/>
            <person name="Martin F."/>
            <person name="Silar P."/>
            <person name="Natvig D.O."/>
            <person name="Lalanne C."/>
            <person name="Gautier V."/>
            <person name="Ament-Velasquez S.L."/>
            <person name="Kruys A."/>
            <person name="Hutchinson M.I."/>
            <person name="Powell A.J."/>
            <person name="Barry K."/>
            <person name="Miller A.N."/>
            <person name="Grigoriev I.V."/>
            <person name="Debuchy R."/>
            <person name="Gladieux P."/>
            <person name="Hiltunen Thoren M."/>
            <person name="Johannesson H."/>
        </authorList>
    </citation>
    <scope>NUCLEOTIDE SEQUENCE</scope>
    <source>
        <strain evidence="1">CBS 508.74</strain>
    </source>
</reference>
<sequence>MAYTIYSTSEKQAWVAELTEQIPLTPLDYTSPQNYIMRCLGFPFPDWNDQAHRDLTVEYCKTRLSSVFKLFPFLAGQGVRPKGGELPKLVYERTKPNLERFPEEVFDSRVFDRLEFP</sequence>
<feature type="non-terminal residue" evidence="1">
    <location>
        <position position="117"/>
    </location>
</feature>
<protein>
    <submittedName>
        <fullName evidence="1">Uncharacterized protein</fullName>
    </submittedName>
</protein>
<name>A0AAN6T704_9PEZI</name>
<organism evidence="1 2">
    <name type="scientific">Canariomyces notabilis</name>
    <dbReference type="NCBI Taxonomy" id="2074819"/>
    <lineage>
        <taxon>Eukaryota</taxon>
        <taxon>Fungi</taxon>
        <taxon>Dikarya</taxon>
        <taxon>Ascomycota</taxon>
        <taxon>Pezizomycotina</taxon>
        <taxon>Sordariomycetes</taxon>
        <taxon>Sordariomycetidae</taxon>
        <taxon>Sordariales</taxon>
        <taxon>Chaetomiaceae</taxon>
        <taxon>Canariomyces</taxon>
    </lineage>
</organism>
<comment type="caution">
    <text evidence="1">The sequence shown here is derived from an EMBL/GenBank/DDBJ whole genome shotgun (WGS) entry which is preliminary data.</text>
</comment>
<keyword evidence="2" id="KW-1185">Reference proteome</keyword>
<reference evidence="1" key="2">
    <citation type="submission" date="2023-05" db="EMBL/GenBank/DDBJ databases">
        <authorList>
            <consortium name="Lawrence Berkeley National Laboratory"/>
            <person name="Steindorff A."/>
            <person name="Hensen N."/>
            <person name="Bonometti L."/>
            <person name="Westerberg I."/>
            <person name="Brannstrom I.O."/>
            <person name="Guillou S."/>
            <person name="Cros-Aarteil S."/>
            <person name="Calhoun S."/>
            <person name="Haridas S."/>
            <person name="Kuo A."/>
            <person name="Mondo S."/>
            <person name="Pangilinan J."/>
            <person name="Riley R."/>
            <person name="Labutti K."/>
            <person name="Andreopoulos B."/>
            <person name="Lipzen A."/>
            <person name="Chen C."/>
            <person name="Yanf M."/>
            <person name="Daum C."/>
            <person name="Ng V."/>
            <person name="Clum A."/>
            <person name="Ohm R."/>
            <person name="Martin F."/>
            <person name="Silar P."/>
            <person name="Natvig D."/>
            <person name="Lalanne C."/>
            <person name="Gautier V."/>
            <person name="Ament-Velasquez S.L."/>
            <person name="Kruys A."/>
            <person name="Hutchinson M.I."/>
            <person name="Powell A.J."/>
            <person name="Barry K."/>
            <person name="Miller A.N."/>
            <person name="Grigoriev I.V."/>
            <person name="Debuchy R."/>
            <person name="Gladieux P."/>
            <person name="Thoren M.H."/>
            <person name="Johannesson H."/>
        </authorList>
    </citation>
    <scope>NUCLEOTIDE SEQUENCE</scope>
    <source>
        <strain evidence="1">CBS 508.74</strain>
    </source>
</reference>
<evidence type="ECO:0000313" key="2">
    <source>
        <dbReference type="Proteomes" id="UP001302812"/>
    </source>
</evidence>
<proteinExistence type="predicted"/>
<dbReference type="AlphaFoldDB" id="A0AAN6T704"/>
<gene>
    <name evidence="1" type="ORF">N656DRAFT_719989</name>
</gene>
<dbReference type="EMBL" id="MU853373">
    <property type="protein sequence ID" value="KAK4107500.1"/>
    <property type="molecule type" value="Genomic_DNA"/>
</dbReference>
<evidence type="ECO:0000313" key="1">
    <source>
        <dbReference type="EMBL" id="KAK4107500.1"/>
    </source>
</evidence>